<evidence type="ECO:0000256" key="3">
    <source>
        <dbReference type="ARBA" id="ARBA00023163"/>
    </source>
</evidence>
<dbReference type="InterPro" id="IPR008920">
    <property type="entry name" value="TF_FadR/GntR_C"/>
</dbReference>
<dbReference type="EMBL" id="CP031092">
    <property type="protein sequence ID" value="AXF55219.1"/>
    <property type="molecule type" value="Genomic_DNA"/>
</dbReference>
<dbReference type="SMART" id="SM00895">
    <property type="entry name" value="FCD"/>
    <property type="match status" value="1"/>
</dbReference>
<gene>
    <name evidence="5" type="ORF">DT065_03745</name>
</gene>
<dbReference type="InterPro" id="IPR036388">
    <property type="entry name" value="WH-like_DNA-bd_sf"/>
</dbReference>
<keyword evidence="6" id="KW-1185">Reference proteome</keyword>
<evidence type="ECO:0000313" key="6">
    <source>
        <dbReference type="Proteomes" id="UP000252100"/>
    </source>
</evidence>
<proteinExistence type="predicted"/>
<evidence type="ECO:0000313" key="5">
    <source>
        <dbReference type="EMBL" id="AXF55219.1"/>
    </source>
</evidence>
<dbReference type="Proteomes" id="UP000252100">
    <property type="component" value="Chromosome"/>
</dbReference>
<dbReference type="SUPFAM" id="SSF48008">
    <property type="entry name" value="GntR ligand-binding domain-like"/>
    <property type="match status" value="1"/>
</dbReference>
<accession>A0A345BW88</accession>
<dbReference type="PROSITE" id="PS50949">
    <property type="entry name" value="HTH_GNTR"/>
    <property type="match status" value="1"/>
</dbReference>
<name>A0A345BW88_9BACI</name>
<feature type="domain" description="HTH gntR-type" evidence="4">
    <location>
        <begin position="12"/>
        <end position="79"/>
    </location>
</feature>
<dbReference type="CDD" id="cd07377">
    <property type="entry name" value="WHTH_GntR"/>
    <property type="match status" value="1"/>
</dbReference>
<keyword evidence="3" id="KW-0804">Transcription</keyword>
<evidence type="ECO:0000259" key="4">
    <source>
        <dbReference type="PROSITE" id="PS50949"/>
    </source>
</evidence>
<evidence type="ECO:0000256" key="1">
    <source>
        <dbReference type="ARBA" id="ARBA00023015"/>
    </source>
</evidence>
<dbReference type="SMART" id="SM00345">
    <property type="entry name" value="HTH_GNTR"/>
    <property type="match status" value="1"/>
</dbReference>
<dbReference type="Pfam" id="PF07729">
    <property type="entry name" value="FCD"/>
    <property type="match status" value="1"/>
</dbReference>
<protein>
    <submittedName>
        <fullName evidence="5">GntR family transcriptional regulator</fullName>
    </submittedName>
</protein>
<dbReference type="Gene3D" id="1.20.120.530">
    <property type="entry name" value="GntR ligand-binding domain-like"/>
    <property type="match status" value="1"/>
</dbReference>
<dbReference type="InterPro" id="IPR036390">
    <property type="entry name" value="WH_DNA-bd_sf"/>
</dbReference>
<sequence length="218" mass="25204">MIMENFQLENKDSIETKACNAIRKAILSGDFPPGKKLVQEQLARQLGISRMPIREALKQLEIEGLVKIEPYRGAFVNELDTEAIHENYVLRSELEKMALQKAYPFISQKDLADMDALIKEMDQADHEAFVQTNIDFHHLLLKRCPWKRLSTFIQVLWNGYSQQTPEFLHGQIEKSNEDHKQIVQALKNQEPERAASLLHDHILNTGKRLIAFIKTNDD</sequence>
<dbReference type="GO" id="GO:0003677">
    <property type="term" value="F:DNA binding"/>
    <property type="evidence" value="ECO:0007669"/>
    <property type="project" value="UniProtKB-KW"/>
</dbReference>
<reference evidence="5 6" key="1">
    <citation type="journal article" date="2018" name="J. Microbiol.">
        <title>Salicibibacter kimchii gen. nov., sp. nov., a moderately halophilic and alkalitolerant bacterium in the family Bacillaceae, isolated from kimchi.</title>
        <authorList>
            <person name="Jang J.Y."/>
            <person name="Oh Y.J."/>
            <person name="Lim S.K."/>
            <person name="Park H.K."/>
            <person name="Lee C."/>
            <person name="Kim J.Y."/>
            <person name="Lee M.A."/>
            <person name="Choi H.J."/>
        </authorList>
    </citation>
    <scope>NUCLEOTIDE SEQUENCE [LARGE SCALE GENOMIC DNA]</scope>
    <source>
        <strain evidence="5 6">NKC1-1</strain>
    </source>
</reference>
<dbReference type="AlphaFoldDB" id="A0A345BW88"/>
<dbReference type="SUPFAM" id="SSF46785">
    <property type="entry name" value="Winged helix' DNA-binding domain"/>
    <property type="match status" value="1"/>
</dbReference>
<dbReference type="GO" id="GO:0003700">
    <property type="term" value="F:DNA-binding transcription factor activity"/>
    <property type="evidence" value="ECO:0007669"/>
    <property type="project" value="InterPro"/>
</dbReference>
<dbReference type="InterPro" id="IPR011711">
    <property type="entry name" value="GntR_C"/>
</dbReference>
<keyword evidence="1" id="KW-0805">Transcription regulation</keyword>
<dbReference type="PRINTS" id="PR00035">
    <property type="entry name" value="HTHGNTR"/>
</dbReference>
<dbReference type="Gene3D" id="1.10.10.10">
    <property type="entry name" value="Winged helix-like DNA-binding domain superfamily/Winged helix DNA-binding domain"/>
    <property type="match status" value="1"/>
</dbReference>
<dbReference type="KEGG" id="rue:DT065_03745"/>
<dbReference type="PANTHER" id="PTHR43537">
    <property type="entry name" value="TRANSCRIPTIONAL REGULATOR, GNTR FAMILY"/>
    <property type="match status" value="1"/>
</dbReference>
<evidence type="ECO:0000256" key="2">
    <source>
        <dbReference type="ARBA" id="ARBA00023125"/>
    </source>
</evidence>
<keyword evidence="2" id="KW-0238">DNA-binding</keyword>
<dbReference type="Pfam" id="PF00392">
    <property type="entry name" value="GntR"/>
    <property type="match status" value="1"/>
</dbReference>
<dbReference type="PANTHER" id="PTHR43537:SF24">
    <property type="entry name" value="GLUCONATE OPERON TRANSCRIPTIONAL REPRESSOR"/>
    <property type="match status" value="1"/>
</dbReference>
<dbReference type="InterPro" id="IPR000524">
    <property type="entry name" value="Tscrpt_reg_HTH_GntR"/>
</dbReference>
<organism evidence="5 6">
    <name type="scientific">Salicibibacter kimchii</name>
    <dbReference type="NCBI Taxonomy" id="2099786"/>
    <lineage>
        <taxon>Bacteria</taxon>
        <taxon>Bacillati</taxon>
        <taxon>Bacillota</taxon>
        <taxon>Bacilli</taxon>
        <taxon>Bacillales</taxon>
        <taxon>Bacillaceae</taxon>
        <taxon>Salicibibacter</taxon>
    </lineage>
</organism>